<dbReference type="Proteomes" id="UP000800039">
    <property type="component" value="Unassembled WGS sequence"/>
</dbReference>
<feature type="region of interest" description="Disordered" evidence="1">
    <location>
        <begin position="1"/>
        <end position="45"/>
    </location>
</feature>
<gene>
    <name evidence="2" type="ORF">K460DRAFT_432834</name>
</gene>
<sequence>MARTKPNTARDASGRAAPKAKTTPRAAVKKVNARARAKAREPTPTKYPIRRFLAQRTARDGTVQYLVDWQPGWESQDNLEGAHVQAKDWEEVKQEKQTIQFNGATVMKCTNQTEDNSPENVKLMVLTVVNKFKKYMAKDAATLARELFRDDDWVFGSTRHDEDAATLATQQRDSKPSAAEVLRRTYLEMRALGQHEFVQADLHYGAIKVRYIGQVDTSIKSNRDRLMKTRSASTVLQYLFPLFDRELSTMSPSTWKNETTHKYAVPISRAVERFATHTPYLLTQIWPLFLTRLFFTSDNLTKLFKKVAIELRDEWADATRDILMNTYHAECDWEMRPMDCVERTYLQARDDMQSWVKNRYDRGGYLVREGAERDGESDRDVEMEEVDE</sequence>
<evidence type="ECO:0000313" key="3">
    <source>
        <dbReference type="Proteomes" id="UP000800039"/>
    </source>
</evidence>
<feature type="compositionally biased region" description="Low complexity" evidence="1">
    <location>
        <begin position="15"/>
        <end position="26"/>
    </location>
</feature>
<dbReference type="OrthoDB" id="3798148at2759"/>
<evidence type="ECO:0000313" key="2">
    <source>
        <dbReference type="EMBL" id="KAF1843252.1"/>
    </source>
</evidence>
<comment type="caution">
    <text evidence="2">The sequence shown here is derived from an EMBL/GenBank/DDBJ whole genome shotgun (WGS) entry which is preliminary data.</text>
</comment>
<reference evidence="2" key="1">
    <citation type="submission" date="2020-01" db="EMBL/GenBank/DDBJ databases">
        <authorList>
            <consortium name="DOE Joint Genome Institute"/>
            <person name="Haridas S."/>
            <person name="Albert R."/>
            <person name="Binder M."/>
            <person name="Bloem J."/>
            <person name="Labutti K."/>
            <person name="Salamov A."/>
            <person name="Andreopoulos B."/>
            <person name="Baker S.E."/>
            <person name="Barry K."/>
            <person name="Bills G."/>
            <person name="Bluhm B.H."/>
            <person name="Cannon C."/>
            <person name="Castanera R."/>
            <person name="Culley D.E."/>
            <person name="Daum C."/>
            <person name="Ezra D."/>
            <person name="Gonzalez J.B."/>
            <person name="Henrissat B."/>
            <person name="Kuo A."/>
            <person name="Liang C."/>
            <person name="Lipzen A."/>
            <person name="Lutzoni F."/>
            <person name="Magnuson J."/>
            <person name="Mondo S."/>
            <person name="Nolan M."/>
            <person name="Ohm R."/>
            <person name="Pangilinan J."/>
            <person name="Park H.-J."/>
            <person name="Ramirez L."/>
            <person name="Alfaro M."/>
            <person name="Sun H."/>
            <person name="Tritt A."/>
            <person name="Yoshinaga Y."/>
            <person name="Zwiers L.-H."/>
            <person name="Turgeon B.G."/>
            <person name="Goodwin S.B."/>
            <person name="Spatafora J.W."/>
            <person name="Crous P.W."/>
            <person name="Grigoriev I.V."/>
        </authorList>
    </citation>
    <scope>NUCLEOTIDE SEQUENCE</scope>
    <source>
        <strain evidence="2">CBS 394.84</strain>
    </source>
</reference>
<feature type="compositionally biased region" description="Basic and acidic residues" evidence="1">
    <location>
        <begin position="369"/>
        <end position="380"/>
    </location>
</feature>
<evidence type="ECO:0000256" key="1">
    <source>
        <dbReference type="SAM" id="MobiDB-lite"/>
    </source>
</evidence>
<accession>A0A9P4GD84</accession>
<protein>
    <submittedName>
        <fullName evidence="2">Uncharacterized protein</fullName>
    </submittedName>
</protein>
<dbReference type="EMBL" id="ML976617">
    <property type="protein sequence ID" value="KAF1843252.1"/>
    <property type="molecule type" value="Genomic_DNA"/>
</dbReference>
<name>A0A9P4GD84_9PLEO</name>
<dbReference type="AlphaFoldDB" id="A0A9P4GD84"/>
<feature type="compositionally biased region" description="Basic residues" evidence="1">
    <location>
        <begin position="27"/>
        <end position="37"/>
    </location>
</feature>
<dbReference type="RefSeq" id="XP_040785815.1">
    <property type="nucleotide sequence ID" value="XM_040938359.1"/>
</dbReference>
<proteinExistence type="predicted"/>
<organism evidence="2 3">
    <name type="scientific">Cucurbitaria berberidis CBS 394.84</name>
    <dbReference type="NCBI Taxonomy" id="1168544"/>
    <lineage>
        <taxon>Eukaryota</taxon>
        <taxon>Fungi</taxon>
        <taxon>Dikarya</taxon>
        <taxon>Ascomycota</taxon>
        <taxon>Pezizomycotina</taxon>
        <taxon>Dothideomycetes</taxon>
        <taxon>Pleosporomycetidae</taxon>
        <taxon>Pleosporales</taxon>
        <taxon>Pleosporineae</taxon>
        <taxon>Cucurbitariaceae</taxon>
        <taxon>Cucurbitaria</taxon>
    </lineage>
</organism>
<dbReference type="GeneID" id="63855614"/>
<feature type="region of interest" description="Disordered" evidence="1">
    <location>
        <begin position="369"/>
        <end position="388"/>
    </location>
</feature>
<keyword evidence="3" id="KW-1185">Reference proteome</keyword>